<dbReference type="Gene3D" id="3.90.1150.170">
    <property type="match status" value="1"/>
</dbReference>
<dbReference type="EMBL" id="WJYA01000004">
    <property type="protein sequence ID" value="MTE26585.1"/>
    <property type="molecule type" value="Genomic_DNA"/>
</dbReference>
<dbReference type="PANTHER" id="PTHR45677:SF8">
    <property type="entry name" value="CYSTEINE SULFINIC ACID DECARBOXYLASE"/>
    <property type="match status" value="1"/>
</dbReference>
<evidence type="ECO:0000256" key="3">
    <source>
        <dbReference type="ARBA" id="ARBA00022793"/>
    </source>
</evidence>
<keyword evidence="8" id="KW-0032">Aminotransferase</keyword>
<dbReference type="SUPFAM" id="SSF53383">
    <property type="entry name" value="PLP-dependent transferases"/>
    <property type="match status" value="1"/>
</dbReference>
<protein>
    <submittedName>
        <fullName evidence="8">Aminotransferase class V-fold PLP-dependent enzyme</fullName>
    </submittedName>
</protein>
<feature type="modified residue" description="N6-(pyridoxal phosphate)lysine" evidence="6">
    <location>
        <position position="285"/>
    </location>
</feature>
<evidence type="ECO:0000313" key="8">
    <source>
        <dbReference type="EMBL" id="MTE26585.1"/>
    </source>
</evidence>
<dbReference type="GO" id="GO:0019752">
    <property type="term" value="P:carboxylic acid metabolic process"/>
    <property type="evidence" value="ECO:0007669"/>
    <property type="project" value="InterPro"/>
</dbReference>
<dbReference type="AlphaFoldDB" id="A0A7K1GC06"/>
<comment type="caution">
    <text evidence="8">The sequence shown here is derived from an EMBL/GenBank/DDBJ whole genome shotgun (WGS) entry which is preliminary data.</text>
</comment>
<name>A0A7K1GC06_9FLAO</name>
<dbReference type="InterPro" id="IPR015421">
    <property type="entry name" value="PyrdxlP-dep_Trfase_major"/>
</dbReference>
<evidence type="ECO:0000256" key="6">
    <source>
        <dbReference type="PIRSR" id="PIRSR602129-50"/>
    </source>
</evidence>
<evidence type="ECO:0000256" key="2">
    <source>
        <dbReference type="ARBA" id="ARBA00009533"/>
    </source>
</evidence>
<evidence type="ECO:0000256" key="5">
    <source>
        <dbReference type="ARBA" id="ARBA00023239"/>
    </source>
</evidence>
<accession>A0A7K1GC06</accession>
<evidence type="ECO:0000313" key="9">
    <source>
        <dbReference type="Proteomes" id="UP000447545"/>
    </source>
</evidence>
<dbReference type="Proteomes" id="UP000447545">
    <property type="component" value="Unassembled WGS sequence"/>
</dbReference>
<dbReference type="Pfam" id="PF00282">
    <property type="entry name" value="Pyridoxal_deC"/>
    <property type="match status" value="1"/>
</dbReference>
<keyword evidence="9" id="KW-1185">Reference proteome</keyword>
<dbReference type="GO" id="GO:0030170">
    <property type="term" value="F:pyridoxal phosphate binding"/>
    <property type="evidence" value="ECO:0007669"/>
    <property type="project" value="InterPro"/>
</dbReference>
<comment type="similarity">
    <text evidence="2 7">Belongs to the group II decarboxylase family.</text>
</comment>
<evidence type="ECO:0000256" key="4">
    <source>
        <dbReference type="ARBA" id="ARBA00022898"/>
    </source>
</evidence>
<reference evidence="8 9" key="1">
    <citation type="submission" date="2019-11" db="EMBL/GenBank/DDBJ databases">
        <title>Winogradskyella ouciana sp. nov., isolated from the hadal seawater of the Mariana Trench.</title>
        <authorList>
            <person name="Liu R."/>
        </authorList>
    </citation>
    <scope>NUCLEOTIDE SEQUENCE [LARGE SCALE GENOMIC DNA]</scope>
    <source>
        <strain evidence="8 9">ZXX205</strain>
    </source>
</reference>
<sequence length="458" mass="51004">MQNDVALFSELCDELFKLEINKPVAEPIPTSELYQELDLSLNTEGIIDNDLKETLKEIIKSTPKTASKSFFNQLFGGRIDKATLGDLLAVILNNSMYTYKVAGPQVGIEKQVLKEVAKLAGYNDSSDGTFAPGGSMSNMMALIMARDAKNEAIRAEGLSSKMTLYTSAASHYSISKNAALTGIGRNQVRQVNTNEKGEMLSEHLEELILKDIADGYQPFFVNATAGTTVLGAFDDIIAISKVCKKHKLWLHVDGAYCGGVIFSKKHKHLIKGLELSDSFSVNAHKMLGTPLTCSIIITQHKAQLHHSFSNEADYLYQTDSDDFNLGKTSLQCGRRNDALKIWTLWKSVGTKGLEKIVDKQFEMAQIARDYINNNDDYTLYSFDDSISICFNYKGVPANELCTALYKNSELMVGFGNFNNTEFVRMVTINSLLEKEDIYNFFETLETFVSEKMLKSVTT</sequence>
<evidence type="ECO:0000256" key="1">
    <source>
        <dbReference type="ARBA" id="ARBA00001933"/>
    </source>
</evidence>
<dbReference type="InterPro" id="IPR015424">
    <property type="entry name" value="PyrdxlP-dep_Trfase"/>
</dbReference>
<dbReference type="GO" id="GO:0005737">
    <property type="term" value="C:cytoplasm"/>
    <property type="evidence" value="ECO:0007669"/>
    <property type="project" value="TreeGrafter"/>
</dbReference>
<organism evidence="8 9">
    <name type="scientific">Winogradskyella ouciana</name>
    <dbReference type="NCBI Taxonomy" id="2608631"/>
    <lineage>
        <taxon>Bacteria</taxon>
        <taxon>Pseudomonadati</taxon>
        <taxon>Bacteroidota</taxon>
        <taxon>Flavobacteriia</taxon>
        <taxon>Flavobacteriales</taxon>
        <taxon>Flavobacteriaceae</taxon>
        <taxon>Winogradskyella</taxon>
    </lineage>
</organism>
<evidence type="ECO:0000256" key="7">
    <source>
        <dbReference type="RuleBase" id="RU000382"/>
    </source>
</evidence>
<dbReference type="InterPro" id="IPR002129">
    <property type="entry name" value="PyrdxlP-dep_de-COase"/>
</dbReference>
<gene>
    <name evidence="8" type="ORF">F1003_06525</name>
</gene>
<dbReference type="Gene3D" id="3.40.640.10">
    <property type="entry name" value="Type I PLP-dependent aspartate aminotransferase-like (Major domain)"/>
    <property type="match status" value="1"/>
</dbReference>
<dbReference type="PANTHER" id="PTHR45677">
    <property type="entry name" value="GLUTAMATE DECARBOXYLASE-RELATED"/>
    <property type="match status" value="1"/>
</dbReference>
<keyword evidence="5 7" id="KW-0456">Lyase</keyword>
<dbReference type="RefSeq" id="WP_155088401.1">
    <property type="nucleotide sequence ID" value="NZ_WJYA01000004.1"/>
</dbReference>
<dbReference type="GO" id="GO:0016831">
    <property type="term" value="F:carboxy-lyase activity"/>
    <property type="evidence" value="ECO:0007669"/>
    <property type="project" value="UniProtKB-KW"/>
</dbReference>
<keyword evidence="4 6" id="KW-0663">Pyridoxal phosphate</keyword>
<proteinExistence type="inferred from homology"/>
<keyword evidence="8" id="KW-0808">Transferase</keyword>
<comment type="cofactor">
    <cofactor evidence="1 6 7">
        <name>pyridoxal 5'-phosphate</name>
        <dbReference type="ChEBI" id="CHEBI:597326"/>
    </cofactor>
</comment>
<keyword evidence="3" id="KW-0210">Decarboxylase</keyword>
<dbReference type="GO" id="GO:0008483">
    <property type="term" value="F:transaminase activity"/>
    <property type="evidence" value="ECO:0007669"/>
    <property type="project" value="UniProtKB-KW"/>
</dbReference>